<dbReference type="HOGENOM" id="CLU_3130682_0_0_2"/>
<dbReference type="EnsemblBacteria" id="ABK76717">
    <property type="protein sequence ID" value="ABK76717"/>
    <property type="gene ID" value="CENSYa_0072"/>
</dbReference>
<dbReference type="EMBL" id="DP000238">
    <property type="protein sequence ID" value="ABK76717.1"/>
    <property type="molecule type" value="Genomic_DNA"/>
</dbReference>
<protein>
    <submittedName>
        <fullName evidence="1">Uncharacterized protein</fullName>
    </submittedName>
</protein>
<evidence type="ECO:0000313" key="1">
    <source>
        <dbReference type="EMBL" id="ABK76717.1"/>
    </source>
</evidence>
<keyword evidence="2" id="KW-1185">Reference proteome</keyword>
<dbReference type="KEGG" id="csy:CENSYa_0072"/>
<name>A0RTQ0_CENSY</name>
<organism evidence="1 2">
    <name type="scientific">Cenarchaeum symbiosum (strain A)</name>
    <dbReference type="NCBI Taxonomy" id="414004"/>
    <lineage>
        <taxon>Archaea</taxon>
        <taxon>Nitrososphaerota</taxon>
        <taxon>Candidatus Cenarchaeales</taxon>
        <taxon>Candidatus Cenarchaeaceae</taxon>
        <taxon>Candidatus Cenarchaeum</taxon>
    </lineage>
</organism>
<proteinExistence type="predicted"/>
<dbReference type="Proteomes" id="UP000000758">
    <property type="component" value="Chromosome"/>
</dbReference>
<evidence type="ECO:0000313" key="2">
    <source>
        <dbReference type="Proteomes" id="UP000000758"/>
    </source>
</evidence>
<accession>A0RTQ0</accession>
<dbReference type="AlphaFoldDB" id="A0RTQ0"/>
<gene>
    <name evidence="1" type="ordered locus">CENSYa_0072</name>
</gene>
<reference evidence="1 2" key="1">
    <citation type="journal article" date="2006" name="Proc. Natl. Acad. Sci. U.S.A.">
        <title>Genomic analysis of the uncultivated marine crenarchaeote Cenarchaeum symbiosum.</title>
        <authorList>
            <person name="Hallam S.J."/>
            <person name="Konstantinidis K.T."/>
            <person name="Putnam N."/>
            <person name="Schleper C."/>
            <person name="Watanabe Y."/>
            <person name="Sugahara J."/>
            <person name="Preston C."/>
            <person name="de la Torre J."/>
            <person name="Richardson P.M."/>
            <person name="DeLong E.F."/>
        </authorList>
    </citation>
    <scope>NUCLEOTIDE SEQUENCE [LARGE SCALE GENOMIC DNA]</scope>
    <source>
        <strain evidence="2">A</strain>
    </source>
</reference>
<sequence length="49" mass="5520">MGIPPHRHKIKIAGPAVHLVELFWPLLLNNYKHNTGTIIGGCWSTSITW</sequence>